<dbReference type="SFLD" id="SFLDS00029">
    <property type="entry name" value="Radical_SAM"/>
    <property type="match status" value="1"/>
</dbReference>
<gene>
    <name evidence="8" type="ORF">JWJ88_19955</name>
</gene>
<dbReference type="NCBIfam" id="TIGR02495">
    <property type="entry name" value="NrdG2"/>
    <property type="match status" value="1"/>
</dbReference>
<evidence type="ECO:0000256" key="4">
    <source>
        <dbReference type="ARBA" id="ARBA00022723"/>
    </source>
</evidence>
<dbReference type="Proteomes" id="UP000663629">
    <property type="component" value="Chromosome 2"/>
</dbReference>
<dbReference type="InterPro" id="IPR034457">
    <property type="entry name" value="Organic_radical-activating"/>
</dbReference>
<dbReference type="PANTHER" id="PTHR30352:SF13">
    <property type="entry name" value="GLYCYL-RADICAL ENZYME ACTIVATING ENZYME YJJW-RELATED"/>
    <property type="match status" value="1"/>
</dbReference>
<keyword evidence="6" id="KW-0411">Iron-sulfur</keyword>
<keyword evidence="5" id="KW-0408">Iron</keyword>
<dbReference type="SUPFAM" id="SSF102114">
    <property type="entry name" value="Radical SAM enzymes"/>
    <property type="match status" value="1"/>
</dbReference>
<keyword evidence="3" id="KW-0949">S-adenosyl-L-methionine</keyword>
<dbReference type="SFLD" id="SFLDG01094">
    <property type="entry name" value="Uncharacterised_Radical_SAM_Su"/>
    <property type="match status" value="1"/>
</dbReference>
<dbReference type="InterPro" id="IPR013785">
    <property type="entry name" value="Aldolase_TIM"/>
</dbReference>
<feature type="domain" description="Radical SAM core" evidence="7">
    <location>
        <begin position="17"/>
        <end position="216"/>
    </location>
</feature>
<evidence type="ECO:0000313" key="9">
    <source>
        <dbReference type="Proteomes" id="UP000663629"/>
    </source>
</evidence>
<organism evidence="8 9">
    <name type="scientific">Paracoccus methylovorus</name>
    <dbReference type="NCBI Taxonomy" id="2812658"/>
    <lineage>
        <taxon>Bacteria</taxon>
        <taxon>Pseudomonadati</taxon>
        <taxon>Pseudomonadota</taxon>
        <taxon>Alphaproteobacteria</taxon>
        <taxon>Rhodobacterales</taxon>
        <taxon>Paracoccaceae</taxon>
        <taxon>Paracoccus</taxon>
    </lineage>
</organism>
<dbReference type="EMBL" id="CP070371">
    <property type="protein sequence ID" value="QRZ15201.1"/>
    <property type="molecule type" value="Genomic_DNA"/>
</dbReference>
<dbReference type="InterPro" id="IPR012840">
    <property type="entry name" value="NrdG2"/>
</dbReference>
<evidence type="ECO:0000256" key="3">
    <source>
        <dbReference type="ARBA" id="ARBA00022691"/>
    </source>
</evidence>
<dbReference type="PANTHER" id="PTHR30352">
    <property type="entry name" value="PYRUVATE FORMATE-LYASE-ACTIVATING ENZYME"/>
    <property type="match status" value="1"/>
</dbReference>
<accession>A0ABX7JMM0</accession>
<protein>
    <submittedName>
        <fullName evidence="8">Anaerobic ribonucleoside-triphosphate reductase activating protein</fullName>
    </submittedName>
</protein>
<dbReference type="Pfam" id="PF04055">
    <property type="entry name" value="Radical_SAM"/>
    <property type="match status" value="1"/>
</dbReference>
<keyword evidence="9" id="KW-1185">Reference proteome</keyword>
<evidence type="ECO:0000256" key="5">
    <source>
        <dbReference type="ARBA" id="ARBA00023004"/>
    </source>
</evidence>
<dbReference type="InterPro" id="IPR058240">
    <property type="entry name" value="rSAM_sf"/>
</dbReference>
<dbReference type="PROSITE" id="PS51257">
    <property type="entry name" value="PROKAR_LIPOPROTEIN"/>
    <property type="match status" value="1"/>
</dbReference>
<dbReference type="InterPro" id="IPR007197">
    <property type="entry name" value="rSAM"/>
</dbReference>
<dbReference type="CDD" id="cd01335">
    <property type="entry name" value="Radical_SAM"/>
    <property type="match status" value="1"/>
</dbReference>
<dbReference type="Gene3D" id="3.20.20.70">
    <property type="entry name" value="Aldolase class I"/>
    <property type="match status" value="1"/>
</dbReference>
<name>A0ABX7JMM0_9RHOB</name>
<evidence type="ECO:0000256" key="1">
    <source>
        <dbReference type="ARBA" id="ARBA00001966"/>
    </source>
</evidence>
<sequence>MAEIRIGGLQRLSTCDWPGQLVATLFLQGCPWDCPYCHNPHLIPPEAETGVDWAEVMAFLMTRRGLLDGVVFSGGEPTLQRGLPQAMQAVRALGFRVGLHTGGPYPARLAAVLPLCDWVGFDVKAPFSDYRRVTGAAGSGVKARESLLLLLGSGVDYQVRTTVDPELIDDAALARMSAELAQLGVAAHVLQTCRTAGTRRNRPVHVADRGAGRNRA</sequence>
<dbReference type="RefSeq" id="WP_205296160.1">
    <property type="nucleotide sequence ID" value="NZ_CP070371.1"/>
</dbReference>
<dbReference type="PROSITE" id="PS51918">
    <property type="entry name" value="RADICAL_SAM"/>
    <property type="match status" value="1"/>
</dbReference>
<comment type="cofactor">
    <cofactor evidence="1">
        <name>[4Fe-4S] cluster</name>
        <dbReference type="ChEBI" id="CHEBI:49883"/>
    </cofactor>
</comment>
<keyword evidence="2" id="KW-0004">4Fe-4S</keyword>
<keyword evidence="4" id="KW-0479">Metal-binding</keyword>
<reference evidence="8 9" key="1">
    <citation type="submission" date="2021-02" db="EMBL/GenBank/DDBJ databases">
        <title>Paracoccus methylovroum sp.nov., a new methanol and methylamine utilizing methylotrophic denitrifer.</title>
        <authorList>
            <person name="Timsy T."/>
            <person name="Behrendt U."/>
            <person name="Ulrich A."/>
            <person name="Spanner T."/>
            <person name="Foesel B.U."/>
            <person name="Horn M.A."/>
            <person name="Kolb S."/>
        </authorList>
    </citation>
    <scope>NUCLEOTIDE SEQUENCE [LARGE SCALE GENOMIC DNA]</scope>
    <source>
        <strain evidence="8 9">H4-D09</strain>
    </source>
</reference>
<proteinExistence type="predicted"/>
<evidence type="ECO:0000259" key="7">
    <source>
        <dbReference type="PROSITE" id="PS51918"/>
    </source>
</evidence>
<evidence type="ECO:0000256" key="2">
    <source>
        <dbReference type="ARBA" id="ARBA00022485"/>
    </source>
</evidence>
<evidence type="ECO:0000256" key="6">
    <source>
        <dbReference type="ARBA" id="ARBA00023014"/>
    </source>
</evidence>
<evidence type="ECO:0000313" key="8">
    <source>
        <dbReference type="EMBL" id="QRZ15201.1"/>
    </source>
</evidence>